<feature type="domain" description="Secretion system C-terminal sorting" evidence="2">
    <location>
        <begin position="286"/>
        <end position="355"/>
    </location>
</feature>
<evidence type="ECO:0000313" key="3">
    <source>
        <dbReference type="EMBL" id="MBY5959358.1"/>
    </source>
</evidence>
<gene>
    <name evidence="3" type="ORF">KUV50_14500</name>
</gene>
<reference evidence="3" key="1">
    <citation type="submission" date="2021-06" db="EMBL/GenBank/DDBJ databases">
        <title>44 bacteria genomes isolated from Dapeng, Shenzhen.</title>
        <authorList>
            <person name="Zheng W."/>
            <person name="Yu S."/>
            <person name="Huang Y."/>
        </authorList>
    </citation>
    <scope>NUCLEOTIDE SEQUENCE</scope>
    <source>
        <strain evidence="3">DP5N28-2</strain>
    </source>
</reference>
<organism evidence="3 4">
    <name type="scientific">Membranihabitans marinus</name>
    <dbReference type="NCBI Taxonomy" id="1227546"/>
    <lineage>
        <taxon>Bacteria</taxon>
        <taxon>Pseudomonadati</taxon>
        <taxon>Bacteroidota</taxon>
        <taxon>Saprospiria</taxon>
        <taxon>Saprospirales</taxon>
        <taxon>Saprospiraceae</taxon>
        <taxon>Membranihabitans</taxon>
    </lineage>
</organism>
<feature type="transmembrane region" description="Helical" evidence="1">
    <location>
        <begin position="21"/>
        <end position="44"/>
    </location>
</feature>
<protein>
    <submittedName>
        <fullName evidence="3">T9SS type A sorting domain-containing protein</fullName>
    </submittedName>
</protein>
<name>A0A953HX18_9BACT</name>
<dbReference type="EMBL" id="JAHVHU010000013">
    <property type="protein sequence ID" value="MBY5959358.1"/>
    <property type="molecule type" value="Genomic_DNA"/>
</dbReference>
<evidence type="ECO:0000256" key="1">
    <source>
        <dbReference type="SAM" id="Phobius"/>
    </source>
</evidence>
<comment type="caution">
    <text evidence="3">The sequence shown here is derived from an EMBL/GenBank/DDBJ whole genome shotgun (WGS) entry which is preliminary data.</text>
</comment>
<dbReference type="NCBIfam" id="TIGR04183">
    <property type="entry name" value="Por_Secre_tail"/>
    <property type="match status" value="1"/>
</dbReference>
<accession>A0A953HX18</accession>
<proteinExistence type="predicted"/>
<evidence type="ECO:0000259" key="2">
    <source>
        <dbReference type="Pfam" id="PF18962"/>
    </source>
</evidence>
<keyword evidence="1" id="KW-0812">Transmembrane</keyword>
<dbReference type="AlphaFoldDB" id="A0A953HX18"/>
<dbReference type="InterPro" id="IPR026444">
    <property type="entry name" value="Secre_tail"/>
</dbReference>
<keyword evidence="1" id="KW-1133">Transmembrane helix</keyword>
<keyword evidence="1" id="KW-0472">Membrane</keyword>
<keyword evidence="4" id="KW-1185">Reference proteome</keyword>
<sequence>MKTPLTYFYRLARIATQYPKFYPIRFTLSIIGTFLLFLSGSVMLNAQDECDINNGWWDAKYLTLKSGLEDGDTVHMNSCQVPWGISPTDLEYYEYLKYRQCRRELCKICEGPIIAVRDRLNGFYPKYRRSCTKIKTFCYIMDLPDDAPEGMYQLWKYEYIVEDVYCYRKYKLTFYVGLYDNGAPVYQCFPADTTVASPADLPPVDEKVQIIDFCQYVDWWNVETTAVVDTVSGDTTCFVRTWSAGDPSGNESSKEQKIWISSDTVGVDSLSQMVSRSHARHGDWSVYPNPAKNRIYVSIQSDEEMNYTLFDGLGRSVRHGVYYQGQAIPVEKLSPGIYHLQMRSNNDFIGAKQIILME</sequence>
<evidence type="ECO:0000313" key="4">
    <source>
        <dbReference type="Proteomes" id="UP000753961"/>
    </source>
</evidence>
<dbReference type="Pfam" id="PF18962">
    <property type="entry name" value="Por_Secre_tail"/>
    <property type="match status" value="1"/>
</dbReference>
<dbReference type="Proteomes" id="UP000753961">
    <property type="component" value="Unassembled WGS sequence"/>
</dbReference>
<dbReference type="RefSeq" id="WP_222580891.1">
    <property type="nucleotide sequence ID" value="NZ_JAHVHU010000013.1"/>
</dbReference>